<dbReference type="AlphaFoldDB" id="A0A0R0AV62"/>
<keyword evidence="2 4" id="KW-0442">Lipid degradation</keyword>
<dbReference type="PROSITE" id="PS51635">
    <property type="entry name" value="PNPLA"/>
    <property type="match status" value="1"/>
</dbReference>
<dbReference type="PANTHER" id="PTHR14226:SF76">
    <property type="entry name" value="NTE FAMILY PROTEIN RSSA"/>
    <property type="match status" value="1"/>
</dbReference>
<keyword evidence="3 4" id="KW-0443">Lipid metabolism</keyword>
<evidence type="ECO:0000256" key="5">
    <source>
        <dbReference type="SAM" id="SignalP"/>
    </source>
</evidence>
<dbReference type="Pfam" id="PF01734">
    <property type="entry name" value="Patatin"/>
    <property type="match status" value="1"/>
</dbReference>
<dbReference type="EMBL" id="LLXS01000007">
    <property type="protein sequence ID" value="KRG44536.1"/>
    <property type="molecule type" value="Genomic_DNA"/>
</dbReference>
<feature type="active site" description="Nucleophile" evidence="4">
    <location>
        <position position="80"/>
    </location>
</feature>
<proteinExistence type="predicted"/>
<dbReference type="Gene3D" id="3.40.1090.10">
    <property type="entry name" value="Cytosolic phospholipase A2 catalytic domain"/>
    <property type="match status" value="1"/>
</dbReference>
<name>A0A0R0AV62_9GAMM</name>
<protein>
    <submittedName>
        <fullName evidence="7">Patatin</fullName>
    </submittedName>
</protein>
<dbReference type="InterPro" id="IPR002641">
    <property type="entry name" value="PNPLA_dom"/>
</dbReference>
<dbReference type="GO" id="GO:0016042">
    <property type="term" value="P:lipid catabolic process"/>
    <property type="evidence" value="ECO:0007669"/>
    <property type="project" value="UniProtKB-UniRule"/>
</dbReference>
<dbReference type="PANTHER" id="PTHR14226">
    <property type="entry name" value="NEUROPATHY TARGET ESTERASE/SWISS CHEESE D.MELANOGASTER"/>
    <property type="match status" value="1"/>
</dbReference>
<accession>A0A0R0AV62</accession>
<feature type="active site" description="Proton acceptor" evidence="4">
    <location>
        <position position="192"/>
    </location>
</feature>
<evidence type="ECO:0000256" key="3">
    <source>
        <dbReference type="ARBA" id="ARBA00023098"/>
    </source>
</evidence>
<keyword evidence="8" id="KW-1185">Reference proteome</keyword>
<organism evidence="7 8">
    <name type="scientific">Stenotrophomonas pictorum JCM 9942</name>
    <dbReference type="NCBI Taxonomy" id="1236960"/>
    <lineage>
        <taxon>Bacteria</taxon>
        <taxon>Pseudomonadati</taxon>
        <taxon>Pseudomonadota</taxon>
        <taxon>Gammaproteobacteria</taxon>
        <taxon>Lysobacterales</taxon>
        <taxon>Lysobacteraceae</taxon>
        <taxon>Stenotrophomonas</taxon>
    </lineage>
</organism>
<evidence type="ECO:0000313" key="8">
    <source>
        <dbReference type="Proteomes" id="UP000050836"/>
    </source>
</evidence>
<feature type="chain" id="PRO_5006391383" evidence="5">
    <location>
        <begin position="20"/>
        <end position="344"/>
    </location>
</feature>
<dbReference type="InterPro" id="IPR016035">
    <property type="entry name" value="Acyl_Trfase/lysoPLipase"/>
</dbReference>
<feature type="short sequence motif" description="DGA/G" evidence="4">
    <location>
        <begin position="192"/>
        <end position="194"/>
    </location>
</feature>
<sequence>MKARTSRLLLFLSLLGLLAACGGENVKPAAPAVAAPVTPVKPVKIGVALGGGAAKGFAHIGVIKMLEANGFEPVVVSGTSAGSVVGALYASGMNAFQMQQKAVALDEASIRDIRLFSGGLVQGQKLQDYVNTQVGNKPAEQLKKPFAAVATQLETGDRAVFVRGNVGQAVRASSSIPGVFEPVSIGGKTFVDGGVVSPVPVDAARQLGAEFVIAVDISSRATGQRPSGLLGAVGQSITIMGQRLGEQELARADVIIRPQVLDIGAADFEQRGRAILEGEKAAMAAMPQIRAGVARLQQARVASARSADARAAALQAEAVQRCQDSRSRIDKLRGKEKDCGAQAR</sequence>
<dbReference type="CDD" id="cd07205">
    <property type="entry name" value="Pat_PNPLA6_PNPLA7_NTE1_like"/>
    <property type="match status" value="1"/>
</dbReference>
<dbReference type="Proteomes" id="UP000050836">
    <property type="component" value="Unassembled WGS sequence"/>
</dbReference>
<evidence type="ECO:0000313" key="7">
    <source>
        <dbReference type="EMBL" id="KRG44536.1"/>
    </source>
</evidence>
<comment type="caution">
    <text evidence="7">The sequence shown here is derived from an EMBL/GenBank/DDBJ whole genome shotgun (WGS) entry which is preliminary data.</text>
</comment>
<evidence type="ECO:0000256" key="2">
    <source>
        <dbReference type="ARBA" id="ARBA00022963"/>
    </source>
</evidence>
<evidence type="ECO:0000256" key="1">
    <source>
        <dbReference type="ARBA" id="ARBA00022801"/>
    </source>
</evidence>
<keyword evidence="5" id="KW-0732">Signal</keyword>
<gene>
    <name evidence="7" type="ORF">ARC78_05150</name>
</gene>
<dbReference type="PROSITE" id="PS51257">
    <property type="entry name" value="PROKAR_LIPOPROTEIN"/>
    <property type="match status" value="1"/>
</dbReference>
<comment type="caution">
    <text evidence="4">Lacks conserved residue(s) required for the propagation of feature annotation.</text>
</comment>
<feature type="short sequence motif" description="GXSXG" evidence="4">
    <location>
        <begin position="78"/>
        <end position="82"/>
    </location>
</feature>
<feature type="signal peptide" evidence="5">
    <location>
        <begin position="1"/>
        <end position="19"/>
    </location>
</feature>
<feature type="domain" description="PNPLA" evidence="6">
    <location>
        <begin position="47"/>
        <end position="205"/>
    </location>
</feature>
<dbReference type="RefSeq" id="WP_057505708.1">
    <property type="nucleotide sequence ID" value="NZ_LLXS01000007.1"/>
</dbReference>
<dbReference type="GO" id="GO:0016787">
    <property type="term" value="F:hydrolase activity"/>
    <property type="evidence" value="ECO:0007669"/>
    <property type="project" value="UniProtKB-UniRule"/>
</dbReference>
<keyword evidence="1 4" id="KW-0378">Hydrolase</keyword>
<reference evidence="7 8" key="1">
    <citation type="submission" date="2015-10" db="EMBL/GenBank/DDBJ databases">
        <title>Genome sequencing and analysis of members of genus Stenotrophomonas.</title>
        <authorList>
            <person name="Patil P.P."/>
            <person name="Midha S."/>
            <person name="Patil P.B."/>
        </authorList>
    </citation>
    <scope>NUCLEOTIDE SEQUENCE [LARGE SCALE GENOMIC DNA]</scope>
    <source>
        <strain evidence="7 8">JCM 9942</strain>
    </source>
</reference>
<dbReference type="SUPFAM" id="SSF52151">
    <property type="entry name" value="FabD/lysophospholipase-like"/>
    <property type="match status" value="1"/>
</dbReference>
<evidence type="ECO:0000256" key="4">
    <source>
        <dbReference type="PROSITE-ProRule" id="PRU01161"/>
    </source>
</evidence>
<evidence type="ECO:0000259" key="6">
    <source>
        <dbReference type="PROSITE" id="PS51635"/>
    </source>
</evidence>
<dbReference type="InterPro" id="IPR050301">
    <property type="entry name" value="NTE"/>
</dbReference>